<dbReference type="GO" id="GO:0006004">
    <property type="term" value="P:fucose metabolic process"/>
    <property type="evidence" value="ECO:0007669"/>
    <property type="project" value="UniProtKB-KW"/>
</dbReference>
<evidence type="ECO:0000313" key="7">
    <source>
        <dbReference type="EMBL" id="MBA0733949.1"/>
    </source>
</evidence>
<dbReference type="Proteomes" id="UP000593579">
    <property type="component" value="Unassembled WGS sequence"/>
</dbReference>
<dbReference type="AlphaFoldDB" id="A0A7J9BDZ9"/>
<proteinExistence type="inferred from homology"/>
<evidence type="ECO:0000256" key="3">
    <source>
        <dbReference type="ARBA" id="ARBA00022679"/>
    </source>
</evidence>
<reference evidence="7 8" key="1">
    <citation type="journal article" date="2019" name="Genome Biol. Evol.">
        <title>Insights into the evolution of the New World diploid cottons (Gossypium, subgenus Houzingenia) based on genome sequencing.</title>
        <authorList>
            <person name="Grover C.E."/>
            <person name="Arick M.A. 2nd"/>
            <person name="Thrash A."/>
            <person name="Conover J.L."/>
            <person name="Sanders W.S."/>
            <person name="Peterson D.G."/>
            <person name="Frelichowski J.E."/>
            <person name="Scheffler J.A."/>
            <person name="Scheffler B.E."/>
            <person name="Wendel J.F."/>
        </authorList>
    </citation>
    <scope>NUCLEOTIDE SEQUENCE [LARGE SCALE GENOMIC DNA]</scope>
    <source>
        <strain evidence="7">5</strain>
        <tissue evidence="7">Leaf</tissue>
    </source>
</reference>
<protein>
    <recommendedName>
        <fullName evidence="6">O-fucosyltransferase family protein</fullName>
    </recommendedName>
</protein>
<keyword evidence="3" id="KW-0808">Transferase</keyword>
<dbReference type="EMBL" id="JABEZY010000002">
    <property type="protein sequence ID" value="MBA0733949.1"/>
    <property type="molecule type" value="Genomic_DNA"/>
</dbReference>
<keyword evidence="8" id="KW-1185">Reference proteome</keyword>
<evidence type="ECO:0000313" key="8">
    <source>
        <dbReference type="Proteomes" id="UP000593579"/>
    </source>
</evidence>
<evidence type="ECO:0000256" key="2">
    <source>
        <dbReference type="ARBA" id="ARBA00022676"/>
    </source>
</evidence>
<comment type="caution">
    <text evidence="7">The sequence shown here is derived from an EMBL/GenBank/DDBJ whole genome shotgun (WGS) entry which is preliminary data.</text>
</comment>
<dbReference type="GO" id="GO:0016757">
    <property type="term" value="F:glycosyltransferase activity"/>
    <property type="evidence" value="ECO:0007669"/>
    <property type="project" value="UniProtKB-KW"/>
</dbReference>
<name>A0A7J9BDZ9_GOSGO</name>
<dbReference type="PANTHER" id="PTHR31818">
    <property type="entry name" value="O-FUCOSYLTRANSFERASE 16"/>
    <property type="match status" value="1"/>
</dbReference>
<gene>
    <name evidence="7" type="ORF">Gogos_017910</name>
</gene>
<dbReference type="OrthoDB" id="1736729at2759"/>
<evidence type="ECO:0000256" key="5">
    <source>
        <dbReference type="ARBA" id="ARBA00023277"/>
    </source>
</evidence>
<accession>A0A7J9BDZ9</accession>
<dbReference type="InterPro" id="IPR019378">
    <property type="entry name" value="GDP-Fuc_O-FucTrfase"/>
</dbReference>
<dbReference type="Pfam" id="PF10250">
    <property type="entry name" value="O-FucT"/>
    <property type="match status" value="1"/>
</dbReference>
<organism evidence="7 8">
    <name type="scientific">Gossypium gossypioides</name>
    <name type="common">Mexican cotton</name>
    <name type="synonym">Selera gossypioides</name>
    <dbReference type="NCBI Taxonomy" id="34282"/>
    <lineage>
        <taxon>Eukaryota</taxon>
        <taxon>Viridiplantae</taxon>
        <taxon>Streptophyta</taxon>
        <taxon>Embryophyta</taxon>
        <taxon>Tracheophyta</taxon>
        <taxon>Spermatophyta</taxon>
        <taxon>Magnoliopsida</taxon>
        <taxon>eudicotyledons</taxon>
        <taxon>Gunneridae</taxon>
        <taxon>Pentapetalae</taxon>
        <taxon>rosids</taxon>
        <taxon>malvids</taxon>
        <taxon>Malvales</taxon>
        <taxon>Malvaceae</taxon>
        <taxon>Malvoideae</taxon>
        <taxon>Gossypium</taxon>
    </lineage>
</organism>
<comment type="similarity">
    <text evidence="1">Belongs to the glycosyltransferase GT106 family.</text>
</comment>
<evidence type="ECO:0000256" key="1">
    <source>
        <dbReference type="ARBA" id="ARBA00007737"/>
    </source>
</evidence>
<keyword evidence="4" id="KW-0294">Fucose metabolism</keyword>
<feature type="non-terminal residue" evidence="7">
    <location>
        <position position="148"/>
    </location>
</feature>
<evidence type="ECO:0000256" key="6">
    <source>
        <dbReference type="ARBA" id="ARBA00030350"/>
    </source>
</evidence>
<evidence type="ECO:0000256" key="4">
    <source>
        <dbReference type="ARBA" id="ARBA00023253"/>
    </source>
</evidence>
<keyword evidence="5" id="KW-0119">Carbohydrate metabolism</keyword>
<keyword evidence="2" id="KW-0328">Glycosyltransferase</keyword>
<sequence length="148" mass="17536">MSCYAKHAVQLNKFDYRLANKLDTDLQKLRCRVNYHALKFADPILEMGKTLVHRMRMRSKRYIALHLRHVSLYLYKIIDAAKCFCYRFEPDMLAFSGCDYGGGEKERNELGAIRKRWKTLHVRLKFHTLSSLMHPDSYFLQAKNLQFG</sequence>
<dbReference type="PANTHER" id="PTHR31818:SF1">
    <property type="entry name" value="O-FUCOSYLTRANSFERASE 16"/>
    <property type="match status" value="1"/>
</dbReference>